<reference evidence="3 4" key="1">
    <citation type="submission" date="2015-10" db="EMBL/GenBank/DDBJ databases">
        <authorList>
            <person name="Gilbert D.G."/>
        </authorList>
    </citation>
    <scope>NUCLEOTIDE SEQUENCE [LARGE SCALE GENOMIC DNA]</scope>
    <source>
        <strain evidence="3">FVVF132</strain>
    </source>
</reference>
<dbReference type="GO" id="GO:0055003">
    <property type="term" value="P:cardiac myofibril assembly"/>
    <property type="evidence" value="ECO:0007669"/>
    <property type="project" value="TreeGrafter"/>
</dbReference>
<feature type="compositionally biased region" description="Basic residues" evidence="1">
    <location>
        <begin position="51"/>
        <end position="66"/>
    </location>
</feature>
<gene>
    <name evidence="3" type="ORF">AAES_04014</name>
</gene>
<dbReference type="InterPro" id="IPR014767">
    <property type="entry name" value="DAD_dom"/>
</dbReference>
<accession>A0A0Q3X9Y8</accession>
<dbReference type="STRING" id="12930.A0A0Q3X9Y8"/>
<evidence type="ECO:0000259" key="2">
    <source>
        <dbReference type="PROSITE" id="PS51231"/>
    </source>
</evidence>
<proteinExistence type="predicted"/>
<evidence type="ECO:0000256" key="1">
    <source>
        <dbReference type="SAM" id="MobiDB-lite"/>
    </source>
</evidence>
<dbReference type="AlphaFoldDB" id="A0A0Q3X9Y8"/>
<dbReference type="GO" id="GO:0051015">
    <property type="term" value="F:actin filament binding"/>
    <property type="evidence" value="ECO:0007669"/>
    <property type="project" value="TreeGrafter"/>
</dbReference>
<organism evidence="3 4">
    <name type="scientific">Amazona aestiva</name>
    <name type="common">Blue-fronted Amazon parrot</name>
    <dbReference type="NCBI Taxonomy" id="12930"/>
    <lineage>
        <taxon>Eukaryota</taxon>
        <taxon>Metazoa</taxon>
        <taxon>Chordata</taxon>
        <taxon>Craniata</taxon>
        <taxon>Vertebrata</taxon>
        <taxon>Euteleostomi</taxon>
        <taxon>Archelosauria</taxon>
        <taxon>Archosauria</taxon>
        <taxon>Dinosauria</taxon>
        <taxon>Saurischia</taxon>
        <taxon>Theropoda</taxon>
        <taxon>Coelurosauria</taxon>
        <taxon>Aves</taxon>
        <taxon>Neognathae</taxon>
        <taxon>Neoaves</taxon>
        <taxon>Telluraves</taxon>
        <taxon>Australaves</taxon>
        <taxon>Psittaciformes</taxon>
        <taxon>Psittacidae</taxon>
        <taxon>Amazona</taxon>
    </lineage>
</organism>
<dbReference type="GO" id="GO:0005737">
    <property type="term" value="C:cytoplasm"/>
    <property type="evidence" value="ECO:0007669"/>
    <property type="project" value="TreeGrafter"/>
</dbReference>
<feature type="region of interest" description="Disordered" evidence="1">
    <location>
        <begin position="1"/>
        <end position="69"/>
    </location>
</feature>
<dbReference type="PROSITE" id="PS51231">
    <property type="entry name" value="DAD"/>
    <property type="match status" value="1"/>
</dbReference>
<name>A0A0Q3X9Y8_AMAAE</name>
<dbReference type="Proteomes" id="UP000051836">
    <property type="component" value="Unassembled WGS sequence"/>
</dbReference>
<dbReference type="OrthoDB" id="9806920at2759"/>
<evidence type="ECO:0000313" key="4">
    <source>
        <dbReference type="Proteomes" id="UP000051836"/>
    </source>
</evidence>
<evidence type="ECO:0000313" key="3">
    <source>
        <dbReference type="EMBL" id="KQL60907.1"/>
    </source>
</evidence>
<dbReference type="GO" id="GO:0045214">
    <property type="term" value="P:sarcomere organization"/>
    <property type="evidence" value="ECO:0007669"/>
    <property type="project" value="TreeGrafter"/>
</dbReference>
<sequence>MSGERKMGRISSWNAGNDDSPNATDDAADEIMDRIVKSATQVPSQRAVPRERKRSRANRKSLRRTLKSGLTPEEAKALGLISTSEMQYQSVANVVPRVLYLHQALRFAAGVRFSTHLLPITCLSICHRNAFLIRMLSFPGLEEGRVDRQDNPGLMEGNTRREAFNKEKTSVKSNGTQNWTNLKAKGNKILVETVIDTEFFSMSLQIATGRLAKILKSATTTDEVKEENKLEAADKMPKSLLEHREASHFKGTEYCGDG</sequence>
<feature type="domain" description="DAD" evidence="2">
    <location>
        <begin position="25"/>
        <end position="57"/>
    </location>
</feature>
<keyword evidence="4" id="KW-1185">Reference proteome</keyword>
<dbReference type="PANTHER" id="PTHR45920:SF3">
    <property type="entry name" value="FH1_FH2 DOMAIN-CONTAINING PROTEIN 3"/>
    <property type="match status" value="1"/>
</dbReference>
<comment type="caution">
    <text evidence="3">The sequence shown here is derived from an EMBL/GenBank/DDBJ whole genome shotgun (WGS) entry which is preliminary data.</text>
</comment>
<protein>
    <recommendedName>
        <fullName evidence="2">DAD domain-containing protein</fullName>
    </recommendedName>
</protein>
<dbReference type="GO" id="GO:0030866">
    <property type="term" value="P:cortical actin cytoskeleton organization"/>
    <property type="evidence" value="ECO:0007669"/>
    <property type="project" value="TreeGrafter"/>
</dbReference>
<dbReference type="GO" id="GO:0005856">
    <property type="term" value="C:cytoskeleton"/>
    <property type="evidence" value="ECO:0007669"/>
    <property type="project" value="TreeGrafter"/>
</dbReference>
<dbReference type="PANTHER" id="PTHR45920">
    <property type="entry name" value="FORMIN HOMOLOGY 2 DOMAIN CONTAINING, ISOFORM I"/>
    <property type="match status" value="1"/>
</dbReference>
<feature type="compositionally biased region" description="Polar residues" evidence="1">
    <location>
        <begin position="11"/>
        <end position="23"/>
    </location>
</feature>
<dbReference type="EMBL" id="LMAW01000070">
    <property type="protein sequence ID" value="KQL60907.1"/>
    <property type="molecule type" value="Genomic_DNA"/>
</dbReference>